<dbReference type="InterPro" id="IPR041698">
    <property type="entry name" value="Methyltransf_25"/>
</dbReference>
<dbReference type="Gene3D" id="3.40.50.150">
    <property type="entry name" value="Vaccinia Virus protein VP39"/>
    <property type="match status" value="1"/>
</dbReference>
<dbReference type="RefSeq" id="WP_095521062.1">
    <property type="nucleotide sequence ID" value="NZ_NPKH01000034.1"/>
</dbReference>
<protein>
    <recommendedName>
        <fullName evidence="1">Methyltransferase domain-containing protein</fullName>
    </recommendedName>
</protein>
<feature type="domain" description="Methyltransferase" evidence="1">
    <location>
        <begin position="63"/>
        <end position="155"/>
    </location>
</feature>
<evidence type="ECO:0000313" key="3">
    <source>
        <dbReference type="Proteomes" id="UP000215931"/>
    </source>
</evidence>
<dbReference type="Pfam" id="PF13649">
    <property type="entry name" value="Methyltransf_25"/>
    <property type="match status" value="1"/>
</dbReference>
<gene>
    <name evidence="2" type="ORF">CIT31_26590</name>
</gene>
<keyword evidence="3" id="KW-1185">Reference proteome</keyword>
<name>A0A271K9R3_9HYPH</name>
<accession>A0A271K9R3</accession>
<dbReference type="CDD" id="cd02440">
    <property type="entry name" value="AdoMet_MTases"/>
    <property type="match status" value="1"/>
</dbReference>
<dbReference type="EMBL" id="NPKH01000034">
    <property type="protein sequence ID" value="PAP92476.1"/>
    <property type="molecule type" value="Genomic_DNA"/>
</dbReference>
<dbReference type="Proteomes" id="UP000215931">
    <property type="component" value="Unassembled WGS sequence"/>
</dbReference>
<evidence type="ECO:0000259" key="1">
    <source>
        <dbReference type="Pfam" id="PF13649"/>
    </source>
</evidence>
<dbReference type="OrthoDB" id="5195124at2"/>
<comment type="caution">
    <text evidence="2">The sequence shown here is derived from an EMBL/GenBank/DDBJ whole genome shotgun (WGS) entry which is preliminary data.</text>
</comment>
<dbReference type="InterPro" id="IPR029063">
    <property type="entry name" value="SAM-dependent_MTases_sf"/>
</dbReference>
<reference evidence="2 3" key="1">
    <citation type="submission" date="2017-08" db="EMBL/GenBank/DDBJ databases">
        <title>Mesorhizobium wenxinae sp. nov., a novel rhizobial species isolated from root nodules of chickpea (Cicer arietinum L.).</title>
        <authorList>
            <person name="Zhang J."/>
        </authorList>
    </citation>
    <scope>NUCLEOTIDE SEQUENCE [LARGE SCALE GENOMIC DNA]</scope>
    <source>
        <strain evidence="3">WYCCWR 10019</strain>
    </source>
</reference>
<evidence type="ECO:0000313" key="2">
    <source>
        <dbReference type="EMBL" id="PAP92476.1"/>
    </source>
</evidence>
<organism evidence="2 3">
    <name type="scientific">Mesorhizobium wenxiniae</name>
    <dbReference type="NCBI Taxonomy" id="2014805"/>
    <lineage>
        <taxon>Bacteria</taxon>
        <taxon>Pseudomonadati</taxon>
        <taxon>Pseudomonadota</taxon>
        <taxon>Alphaproteobacteria</taxon>
        <taxon>Hyphomicrobiales</taxon>
        <taxon>Phyllobacteriaceae</taxon>
        <taxon>Mesorhizobium</taxon>
    </lineage>
</organism>
<dbReference type="AlphaFoldDB" id="A0A271K9R3"/>
<proteinExistence type="predicted"/>
<dbReference type="SUPFAM" id="SSF53335">
    <property type="entry name" value="S-adenosyl-L-methionine-dependent methyltransferases"/>
    <property type="match status" value="1"/>
</dbReference>
<sequence>MQINEIEEKKQKIIERFGPWTAGSIHLADQIDTFDEPHWDARLRRFVQIAADLAGKPLEKLRVLDLACLEGQYGIEFALHGADVLAIEGREANLEKVHFAKEVLSLDNLELALNDVRNLDEERHGRFDVVLCLGILYHLDAPDVMDFVERISKVCGKISIIDTHISLSDEASYTWKGKTYWGRYGKEHDTDATSEEKLAALWNSLDNPKAFLFTRASLCNLLRHVGFTSVYECLNPYEYHNPNWPLAAEGDRHVVWRDRITLVAIKGRSQPLLSSPITDASPEIDRPERPEYIEQLPCITGVSRRRSRGLRSRLSRFLPGPVKAVLRRIIQ</sequence>